<sequence>MYAEVEDHGIRVLDTPLVNLSAYRSAALQSQPEHRNPSGRKAPSCADQIKAIAADLYLEWAEAIHAVGATKPNREPGTDKPGVGHVH</sequence>
<evidence type="ECO:0008006" key="3">
    <source>
        <dbReference type="Google" id="ProtNLM"/>
    </source>
</evidence>
<reference evidence="1 2" key="1">
    <citation type="submission" date="2019-08" db="EMBL/GenBank/DDBJ databases">
        <title>Draft Genome Sequence of Halomonas eurihalina Isolated from Preserved Hide-surface.</title>
        <authorList>
            <person name="Hussain S.A."/>
            <person name="Xu A."/>
            <person name="Sarker M."/>
            <person name="Sommers C."/>
        </authorList>
    </citation>
    <scope>NUCLEOTIDE SEQUENCE [LARGE SCALE GENOMIC DNA]</scope>
    <source>
        <strain evidence="1 2">MS1</strain>
    </source>
</reference>
<protein>
    <recommendedName>
        <fullName evidence="3">ParA family protein</fullName>
    </recommendedName>
</protein>
<dbReference type="EMBL" id="VTPU01000002">
    <property type="protein sequence ID" value="TZG40915.1"/>
    <property type="molecule type" value="Genomic_DNA"/>
</dbReference>
<keyword evidence="2" id="KW-1185">Reference proteome</keyword>
<gene>
    <name evidence="1" type="ORF">FZZ93_03160</name>
</gene>
<evidence type="ECO:0000313" key="1">
    <source>
        <dbReference type="EMBL" id="TZG40915.1"/>
    </source>
</evidence>
<dbReference type="RefSeq" id="WP_149320889.1">
    <property type="nucleotide sequence ID" value="NZ_JARWAH010000002.1"/>
</dbReference>
<accession>A0A5D9DE25</accession>
<evidence type="ECO:0000313" key="2">
    <source>
        <dbReference type="Proteomes" id="UP000324260"/>
    </source>
</evidence>
<dbReference type="Proteomes" id="UP000324260">
    <property type="component" value="Unassembled WGS sequence"/>
</dbReference>
<comment type="caution">
    <text evidence="1">The sequence shown here is derived from an EMBL/GenBank/DDBJ whole genome shotgun (WGS) entry which is preliminary data.</text>
</comment>
<organism evidence="1 2">
    <name type="scientific">Halomonas eurihalina</name>
    <dbReference type="NCBI Taxonomy" id="42566"/>
    <lineage>
        <taxon>Bacteria</taxon>
        <taxon>Pseudomonadati</taxon>
        <taxon>Pseudomonadota</taxon>
        <taxon>Gammaproteobacteria</taxon>
        <taxon>Oceanospirillales</taxon>
        <taxon>Halomonadaceae</taxon>
        <taxon>Halomonas</taxon>
    </lineage>
</organism>
<name>A0A5D9DE25_HALER</name>
<proteinExistence type="predicted"/>
<dbReference type="AlphaFoldDB" id="A0A5D9DE25"/>